<dbReference type="InterPro" id="IPR049730">
    <property type="entry name" value="SNF2/RAD54-like_C"/>
</dbReference>
<keyword evidence="1" id="KW-0547">Nucleotide-binding</keyword>
<evidence type="ECO:0000259" key="6">
    <source>
        <dbReference type="PROSITE" id="PS51192"/>
    </source>
</evidence>
<dbReference type="GO" id="GO:0004386">
    <property type="term" value="F:helicase activity"/>
    <property type="evidence" value="ECO:0007669"/>
    <property type="project" value="UniProtKB-KW"/>
</dbReference>
<dbReference type="InterPro" id="IPR027417">
    <property type="entry name" value="P-loop_NTPase"/>
</dbReference>
<evidence type="ECO:0000256" key="4">
    <source>
        <dbReference type="ARBA" id="ARBA00022840"/>
    </source>
</evidence>
<sequence length="946" mass="109021">MDSYTPHQIRFFAEQLLLKRPQSSIDGLASTMSGVKVDLNPHQVDAALFALKSPLSNGALLADEVGLGKTIEAGLVLAQCWSERKRRILLIVPAALRTQWRTELDEKFYIKSRILESTNYNKAKKDGEYNPFDIKDEVVICSYNFASLKEIDVKSIAWDLVIIDEAHRLRNVYKSSNVTGTRLRRALSGKRKLLLTATPLQNNLMELFGLVSIIDEHVFGDARTYRDMYVSVNNEEMRNHALKQRLKQFCKRTLRKQVTEYVNYTNRIAVLQEYTPTADEETLYNYVSDYLRSDRLYALPQGQRTLITLVLRKLLASSSFAISDTLNSLIERLEGKLKGIEKELCLDDYDTYEELLEEQEDADGSASDDLLKDREGIKAELDELRKYFDLSRSITYNAKGQNLLSALKQGFEKTESLGGKRKAVIFTESRRTQEYLLNLLSDNGYSGEIVFLNGSNNDKISKKIYAEWKEQHKNDGAISGSRQADMKAAVVEEFRDRASVLIGTEAAAEGINLQFCSLIVNYDLPWNPQRIEQRIGRCHRYGQKNDVVVVNFLNRKNAADVRVYELLDLKFRLFSGLFGSSDEVLGSIEAGVDFEKRIASIYQNCKKQEQIQAEFDRLQEELSERINEKMSAARQSILENFDEEVAARLKGCQEDTLMGLDKFSRWLCNFFIMQGAERVEPLDQWRFAYTDDGVRITYNVQWKDAERKGDIFLRKDDPLLQKWLNHALSVPVPAVKLHFDHTNSPDHKISFLESHPNLKGIFSLDKLIYTGFENEEHLIYSVITEDDTEIDEDMVNRFMELPASIIGKCDPETEELVKKRSAGIAEQQAKIEEENKKYFLEECAKLDAYSEDLKEGLQRELKEIGKEITEKKRIFKSSTDRPLAEMLDMKAEVNKLEERRKKMRRELYEREDEIDAANERLQDEIRSKLSGTSRTEHIMMLSFEIV</sequence>
<dbReference type="RefSeq" id="WP_114298109.1">
    <property type="nucleotide sequence ID" value="NZ_QPJT01000013.1"/>
</dbReference>
<evidence type="ECO:0000256" key="2">
    <source>
        <dbReference type="ARBA" id="ARBA00022801"/>
    </source>
</evidence>
<feature type="domain" description="Helicase C-terminal" evidence="7">
    <location>
        <begin position="406"/>
        <end position="585"/>
    </location>
</feature>
<name>A0A369B290_9FIRM</name>
<evidence type="ECO:0000256" key="5">
    <source>
        <dbReference type="SAM" id="Coils"/>
    </source>
</evidence>
<feature type="coiled-coil region" evidence="5">
    <location>
        <begin position="854"/>
        <end position="924"/>
    </location>
</feature>
<keyword evidence="5" id="KW-0175">Coiled coil</keyword>
<keyword evidence="8" id="KW-0489">Methyltransferase</keyword>
<reference evidence="8 9" key="1">
    <citation type="submission" date="2018-07" db="EMBL/GenBank/DDBJ databases">
        <title>Genomic Encyclopedia of Type Strains, Phase IV (KMG-IV): sequencing the most valuable type-strain genomes for metagenomic binning, comparative biology and taxonomic classification.</title>
        <authorList>
            <person name="Goeker M."/>
        </authorList>
    </citation>
    <scope>NUCLEOTIDE SEQUENCE [LARGE SCALE GENOMIC DNA]</scope>
    <source>
        <strain evidence="8 9">DSM 27016</strain>
    </source>
</reference>
<protein>
    <submittedName>
        <fullName evidence="8">Adenine-specific DNA-methyltransferase</fullName>
    </submittedName>
</protein>
<dbReference type="AlphaFoldDB" id="A0A369B290"/>
<evidence type="ECO:0000313" key="8">
    <source>
        <dbReference type="EMBL" id="RCX15455.1"/>
    </source>
</evidence>
<keyword evidence="9" id="KW-1185">Reference proteome</keyword>
<dbReference type="GO" id="GO:0032259">
    <property type="term" value="P:methylation"/>
    <property type="evidence" value="ECO:0007669"/>
    <property type="project" value="UniProtKB-KW"/>
</dbReference>
<dbReference type="GO" id="GO:0008168">
    <property type="term" value="F:methyltransferase activity"/>
    <property type="evidence" value="ECO:0007669"/>
    <property type="project" value="UniProtKB-KW"/>
</dbReference>
<dbReference type="Proteomes" id="UP000253034">
    <property type="component" value="Unassembled WGS sequence"/>
</dbReference>
<gene>
    <name evidence="8" type="ORF">DFR58_11335</name>
</gene>
<dbReference type="PANTHER" id="PTHR45766">
    <property type="entry name" value="DNA ANNEALING HELICASE AND ENDONUCLEASE ZRANB3 FAMILY MEMBER"/>
    <property type="match status" value="1"/>
</dbReference>
<feature type="domain" description="Helicase ATP-binding" evidence="6">
    <location>
        <begin position="50"/>
        <end position="217"/>
    </location>
</feature>
<dbReference type="InterPro" id="IPR001650">
    <property type="entry name" value="Helicase_C-like"/>
</dbReference>
<dbReference type="GO" id="GO:0016787">
    <property type="term" value="F:hydrolase activity"/>
    <property type="evidence" value="ECO:0007669"/>
    <property type="project" value="UniProtKB-KW"/>
</dbReference>
<evidence type="ECO:0000256" key="3">
    <source>
        <dbReference type="ARBA" id="ARBA00022806"/>
    </source>
</evidence>
<evidence type="ECO:0000313" key="9">
    <source>
        <dbReference type="Proteomes" id="UP000253034"/>
    </source>
</evidence>
<dbReference type="PROSITE" id="PS51194">
    <property type="entry name" value="HELICASE_CTER"/>
    <property type="match status" value="1"/>
</dbReference>
<keyword evidence="4" id="KW-0067">ATP-binding</keyword>
<comment type="caution">
    <text evidence="8">The sequence shown here is derived from an EMBL/GenBank/DDBJ whole genome shotgun (WGS) entry which is preliminary data.</text>
</comment>
<dbReference type="Pfam" id="PF00271">
    <property type="entry name" value="Helicase_C"/>
    <property type="match status" value="1"/>
</dbReference>
<dbReference type="InterPro" id="IPR014001">
    <property type="entry name" value="Helicase_ATP-bd"/>
</dbReference>
<dbReference type="GO" id="GO:0005524">
    <property type="term" value="F:ATP binding"/>
    <property type="evidence" value="ECO:0007669"/>
    <property type="project" value="UniProtKB-KW"/>
</dbReference>
<dbReference type="SMART" id="SM00490">
    <property type="entry name" value="HELICc"/>
    <property type="match status" value="1"/>
</dbReference>
<dbReference type="InterPro" id="IPR000330">
    <property type="entry name" value="SNF2_N"/>
</dbReference>
<dbReference type="CDD" id="cd18793">
    <property type="entry name" value="SF2_C_SNF"/>
    <property type="match status" value="1"/>
</dbReference>
<dbReference type="PANTHER" id="PTHR45766:SF6">
    <property type="entry name" value="SWI_SNF-RELATED MATRIX-ASSOCIATED ACTIN-DEPENDENT REGULATOR OF CHROMATIN SUBFAMILY A-LIKE PROTEIN 1"/>
    <property type="match status" value="1"/>
</dbReference>
<accession>A0A369B290</accession>
<dbReference type="OrthoDB" id="9814088at2"/>
<evidence type="ECO:0000256" key="1">
    <source>
        <dbReference type="ARBA" id="ARBA00022741"/>
    </source>
</evidence>
<dbReference type="Gene3D" id="3.40.50.300">
    <property type="entry name" value="P-loop containing nucleotide triphosphate hydrolases"/>
    <property type="match status" value="1"/>
</dbReference>
<dbReference type="CDD" id="cd18011">
    <property type="entry name" value="DEXDc_RapA"/>
    <property type="match status" value="1"/>
</dbReference>
<dbReference type="SMART" id="SM00487">
    <property type="entry name" value="DEXDc"/>
    <property type="match status" value="1"/>
</dbReference>
<dbReference type="InterPro" id="IPR038718">
    <property type="entry name" value="SNF2-like_sf"/>
</dbReference>
<dbReference type="SUPFAM" id="SSF52540">
    <property type="entry name" value="P-loop containing nucleoside triphosphate hydrolases"/>
    <property type="match status" value="2"/>
</dbReference>
<keyword evidence="8" id="KW-0808">Transferase</keyword>
<organism evidence="8 9">
    <name type="scientific">Anaerobacterium chartisolvens</name>
    <dbReference type="NCBI Taxonomy" id="1297424"/>
    <lineage>
        <taxon>Bacteria</taxon>
        <taxon>Bacillati</taxon>
        <taxon>Bacillota</taxon>
        <taxon>Clostridia</taxon>
        <taxon>Eubacteriales</taxon>
        <taxon>Oscillospiraceae</taxon>
        <taxon>Anaerobacterium</taxon>
    </lineage>
</organism>
<dbReference type="Gene3D" id="3.40.50.10810">
    <property type="entry name" value="Tandem AAA-ATPase domain"/>
    <property type="match status" value="1"/>
</dbReference>
<dbReference type="InterPro" id="IPR057342">
    <property type="entry name" value="DEXDc_RapA"/>
</dbReference>
<evidence type="ECO:0000259" key="7">
    <source>
        <dbReference type="PROSITE" id="PS51194"/>
    </source>
</evidence>
<dbReference type="PROSITE" id="PS51192">
    <property type="entry name" value="HELICASE_ATP_BIND_1"/>
    <property type="match status" value="1"/>
</dbReference>
<keyword evidence="2" id="KW-0378">Hydrolase</keyword>
<dbReference type="Pfam" id="PF00176">
    <property type="entry name" value="SNF2-rel_dom"/>
    <property type="match status" value="1"/>
</dbReference>
<dbReference type="EMBL" id="QPJT01000013">
    <property type="protein sequence ID" value="RCX15455.1"/>
    <property type="molecule type" value="Genomic_DNA"/>
</dbReference>
<keyword evidence="3" id="KW-0347">Helicase</keyword>
<proteinExistence type="predicted"/>